<dbReference type="SUPFAM" id="SSF110391">
    <property type="entry name" value="GlpP-like"/>
    <property type="match status" value="1"/>
</dbReference>
<evidence type="ECO:0000256" key="1">
    <source>
        <dbReference type="PIRNR" id="PIRNR016897"/>
    </source>
</evidence>
<keyword evidence="1" id="KW-0694">RNA-binding</keyword>
<proteinExistence type="predicted"/>
<dbReference type="GO" id="GO:0001072">
    <property type="term" value="F:transcription antitermination factor activity, RNA binding"/>
    <property type="evidence" value="ECO:0007669"/>
    <property type="project" value="TreeGrafter"/>
</dbReference>
<dbReference type="Pfam" id="PF04309">
    <property type="entry name" value="G3P_antiterm"/>
    <property type="match status" value="1"/>
</dbReference>
<dbReference type="PANTHER" id="PTHR35787:SF1">
    <property type="entry name" value="GLYCEROL UPTAKE OPERON ANTITERMINATOR REGULATORY PROTEIN"/>
    <property type="match status" value="1"/>
</dbReference>
<dbReference type="EMBL" id="JAATHJ010000003">
    <property type="protein sequence ID" value="NJP36667.1"/>
    <property type="molecule type" value="Genomic_DNA"/>
</dbReference>
<keyword evidence="1" id="KW-0804">Transcription</keyword>
<evidence type="ECO:0000313" key="3">
    <source>
        <dbReference type="Proteomes" id="UP000752012"/>
    </source>
</evidence>
<evidence type="ECO:0000313" key="2">
    <source>
        <dbReference type="EMBL" id="NJP36667.1"/>
    </source>
</evidence>
<organism evidence="2 3">
    <name type="scientific">Alkalicoccus luteus</name>
    <dbReference type="NCBI Taxonomy" id="1237094"/>
    <lineage>
        <taxon>Bacteria</taxon>
        <taxon>Bacillati</taxon>
        <taxon>Bacillota</taxon>
        <taxon>Bacilli</taxon>
        <taxon>Bacillales</taxon>
        <taxon>Bacillaceae</taxon>
        <taxon>Alkalicoccus</taxon>
    </lineage>
</organism>
<dbReference type="GO" id="GO:0003723">
    <property type="term" value="F:RNA binding"/>
    <property type="evidence" value="ECO:0007669"/>
    <property type="project" value="UniProtKB-KW"/>
</dbReference>
<name>A0A969TU41_9BACI</name>
<dbReference type="Proteomes" id="UP000752012">
    <property type="component" value="Unassembled WGS sequence"/>
</dbReference>
<dbReference type="PIRSF" id="PIRSF016897">
    <property type="entry name" value="GlpP"/>
    <property type="match status" value="1"/>
</dbReference>
<dbReference type="PANTHER" id="PTHR35787">
    <property type="entry name" value="GLYCEROL UPTAKE OPERON ANTITERMINATOR REGULATORY PROTEIN"/>
    <property type="match status" value="1"/>
</dbReference>
<protein>
    <recommendedName>
        <fullName evidence="1">Glycerol uptake operon antiterminator regulatory protein</fullName>
    </recommendedName>
</protein>
<comment type="caution">
    <text evidence="2">The sequence shown here is derived from an EMBL/GenBank/DDBJ whole genome shotgun (WGS) entry which is preliminary data.</text>
</comment>
<dbReference type="AlphaFoldDB" id="A0A969TU41"/>
<dbReference type="GO" id="GO:0045893">
    <property type="term" value="P:positive regulation of DNA-templated transcription"/>
    <property type="evidence" value="ECO:0007669"/>
    <property type="project" value="TreeGrafter"/>
</dbReference>
<reference evidence="2 3" key="1">
    <citation type="submission" date="2020-03" db="EMBL/GenBank/DDBJ databases">
        <title>Assessment of the enzymatic potential of alkaline-tolerant lipase obtained from Bacillus luteus H11 (technogenic soil) for the bioremediation of saline soils contaminated with petroleum substances.</title>
        <authorList>
            <person name="Kalwasinska A."/>
        </authorList>
    </citation>
    <scope>NUCLEOTIDE SEQUENCE [LARGE SCALE GENOMIC DNA]</scope>
    <source>
        <strain evidence="2 3">H11</strain>
    </source>
</reference>
<dbReference type="Gene3D" id="3.20.20.70">
    <property type="entry name" value="Aldolase class I"/>
    <property type="match status" value="1"/>
</dbReference>
<gene>
    <name evidence="2" type="ORF">HCN83_03565</name>
</gene>
<dbReference type="InterPro" id="IPR006699">
    <property type="entry name" value="GlpP"/>
</dbReference>
<dbReference type="RefSeq" id="WP_168004950.1">
    <property type="nucleotide sequence ID" value="NZ_JAATHJ010000003.1"/>
</dbReference>
<comment type="function">
    <text evidence="1">Regulates expression of the glpD operon. In the presence of glycerol 3-phosphate (G3P) causes antitermination of transcription of glpD at the inverted repeat of the leader region to enhance its transcription. Binds and stabilizes glpD leader mRNA.</text>
</comment>
<dbReference type="GO" id="GO:0006071">
    <property type="term" value="P:glycerol metabolic process"/>
    <property type="evidence" value="ECO:0007669"/>
    <property type="project" value="UniProtKB-UniRule"/>
</dbReference>
<accession>A0A969TU41</accession>
<keyword evidence="3" id="KW-1185">Reference proteome</keyword>
<sequence>MFNGAQVLPAIRDLKDVDRALHADSDYIVLLNTHIGQLKSLVRMIKKEGKKVLLHADLVQGLKNDEFAAQFLSQDIRPDGLISTRKNVLITAKKAGLITVQRLFLLDSLALESSYQMMKTIQPDCVEILPGLIPQFIEEVHQETGIPIIAGGLIRSRSEVEAALAAGAVAVTTSNRKLWKITEN</sequence>
<keyword evidence="1" id="KW-0319">Glycerol metabolism</keyword>
<keyword evidence="1" id="KW-0805">Transcription regulation</keyword>
<dbReference type="InterPro" id="IPR013785">
    <property type="entry name" value="Aldolase_TIM"/>
</dbReference>